<accession>A0A2A5AG64</accession>
<organism evidence="1 2">
    <name type="scientific">SAR86 cluster bacterium</name>
    <dbReference type="NCBI Taxonomy" id="2030880"/>
    <lineage>
        <taxon>Bacteria</taxon>
        <taxon>Pseudomonadati</taxon>
        <taxon>Pseudomonadota</taxon>
        <taxon>Gammaproteobacteria</taxon>
        <taxon>SAR86 cluster</taxon>
    </lineage>
</organism>
<reference evidence="2" key="1">
    <citation type="submission" date="2017-08" db="EMBL/GenBank/DDBJ databases">
        <title>A dynamic microbial community with high functional redundancy inhabits the cold, oxic subseafloor aquifer.</title>
        <authorList>
            <person name="Tully B.J."/>
            <person name="Wheat C.G."/>
            <person name="Glazer B.T."/>
            <person name="Huber J.A."/>
        </authorList>
    </citation>
    <scope>NUCLEOTIDE SEQUENCE [LARGE SCALE GENOMIC DNA]</scope>
</reference>
<sequence>MRAIVKHTLPKLGGLYETGETVVRDSDPKYRAWVDSYNDDRELGMNEKVWAVCKSSNLPIRYGYNNPLMMLQYLSPGTGICFSIALIIHSVEIVTD</sequence>
<dbReference type="Proteomes" id="UP000218327">
    <property type="component" value="Unassembled WGS sequence"/>
</dbReference>
<evidence type="ECO:0000313" key="2">
    <source>
        <dbReference type="Proteomes" id="UP000218327"/>
    </source>
</evidence>
<evidence type="ECO:0000313" key="1">
    <source>
        <dbReference type="EMBL" id="PCJ18284.1"/>
    </source>
</evidence>
<protein>
    <submittedName>
        <fullName evidence="1">Uncharacterized protein</fullName>
    </submittedName>
</protein>
<name>A0A2A5AG64_9GAMM</name>
<dbReference type="AlphaFoldDB" id="A0A2A5AG64"/>
<proteinExistence type="predicted"/>
<comment type="caution">
    <text evidence="1">The sequence shown here is derived from an EMBL/GenBank/DDBJ whole genome shotgun (WGS) entry which is preliminary data.</text>
</comment>
<gene>
    <name evidence="1" type="ORF">COA96_16830</name>
</gene>
<dbReference type="EMBL" id="NVVJ01000101">
    <property type="protein sequence ID" value="PCJ18284.1"/>
    <property type="molecule type" value="Genomic_DNA"/>
</dbReference>